<proteinExistence type="predicted"/>
<dbReference type="Pfam" id="PF01535">
    <property type="entry name" value="PPR"/>
    <property type="match status" value="2"/>
</dbReference>
<reference evidence="3 4" key="1">
    <citation type="submission" date="2023-12" db="EMBL/GenBank/DDBJ databases">
        <title>A high-quality genome assembly for Dillenia turbinata (Dilleniales).</title>
        <authorList>
            <person name="Chanderbali A."/>
        </authorList>
    </citation>
    <scope>NUCLEOTIDE SEQUENCE [LARGE SCALE GENOMIC DNA]</scope>
    <source>
        <strain evidence="3">LSX21</strain>
        <tissue evidence="3">Leaf</tissue>
    </source>
</reference>
<dbReference type="AlphaFoldDB" id="A0AAN8UEB4"/>
<dbReference type="EMBL" id="JBAMMX010000028">
    <property type="protein sequence ID" value="KAK6911254.1"/>
    <property type="molecule type" value="Genomic_DNA"/>
</dbReference>
<dbReference type="InterPro" id="IPR046848">
    <property type="entry name" value="E_motif"/>
</dbReference>
<feature type="repeat" description="PPR" evidence="2">
    <location>
        <begin position="244"/>
        <end position="278"/>
    </location>
</feature>
<dbReference type="InterPro" id="IPR002885">
    <property type="entry name" value="PPR_rpt"/>
</dbReference>
<keyword evidence="1" id="KW-0677">Repeat</keyword>
<dbReference type="GO" id="GO:0009451">
    <property type="term" value="P:RNA modification"/>
    <property type="evidence" value="ECO:0007669"/>
    <property type="project" value="InterPro"/>
</dbReference>
<dbReference type="PANTHER" id="PTHR47926">
    <property type="entry name" value="PENTATRICOPEPTIDE REPEAT-CONTAINING PROTEIN"/>
    <property type="match status" value="1"/>
</dbReference>
<accession>A0AAN8UEB4</accession>
<dbReference type="PANTHER" id="PTHR47926:SF452">
    <property type="entry name" value="PENTATRICOPEPTIDE REPEAT-CONTAINING PROTEIN"/>
    <property type="match status" value="1"/>
</dbReference>
<dbReference type="PROSITE" id="PS51375">
    <property type="entry name" value="PPR"/>
    <property type="match status" value="3"/>
</dbReference>
<dbReference type="Gene3D" id="1.25.40.10">
    <property type="entry name" value="Tetratricopeptide repeat domain"/>
    <property type="match status" value="2"/>
</dbReference>
<name>A0AAN8UEB4_9MAGN</name>
<dbReference type="Pfam" id="PF20431">
    <property type="entry name" value="E_motif"/>
    <property type="match status" value="1"/>
</dbReference>
<dbReference type="InterPro" id="IPR046960">
    <property type="entry name" value="PPR_At4g14850-like_plant"/>
</dbReference>
<dbReference type="InterPro" id="IPR011990">
    <property type="entry name" value="TPR-like_helical_dom_sf"/>
</dbReference>
<protein>
    <submittedName>
        <fullName evidence="3">Pentatricopeptide repeat</fullName>
    </submittedName>
</protein>
<organism evidence="3 4">
    <name type="scientific">Dillenia turbinata</name>
    <dbReference type="NCBI Taxonomy" id="194707"/>
    <lineage>
        <taxon>Eukaryota</taxon>
        <taxon>Viridiplantae</taxon>
        <taxon>Streptophyta</taxon>
        <taxon>Embryophyta</taxon>
        <taxon>Tracheophyta</taxon>
        <taxon>Spermatophyta</taxon>
        <taxon>Magnoliopsida</taxon>
        <taxon>eudicotyledons</taxon>
        <taxon>Gunneridae</taxon>
        <taxon>Pentapetalae</taxon>
        <taxon>Dilleniales</taxon>
        <taxon>Dilleniaceae</taxon>
        <taxon>Dillenia</taxon>
    </lineage>
</organism>
<evidence type="ECO:0000313" key="4">
    <source>
        <dbReference type="Proteomes" id="UP001370490"/>
    </source>
</evidence>
<dbReference type="Pfam" id="PF13041">
    <property type="entry name" value="PPR_2"/>
    <property type="match status" value="2"/>
</dbReference>
<evidence type="ECO:0000256" key="1">
    <source>
        <dbReference type="ARBA" id="ARBA00022737"/>
    </source>
</evidence>
<dbReference type="GO" id="GO:0003723">
    <property type="term" value="F:RNA binding"/>
    <property type="evidence" value="ECO:0007669"/>
    <property type="project" value="InterPro"/>
</dbReference>
<evidence type="ECO:0000256" key="2">
    <source>
        <dbReference type="PROSITE-ProRule" id="PRU00708"/>
    </source>
</evidence>
<feature type="repeat" description="PPR" evidence="2">
    <location>
        <begin position="74"/>
        <end position="108"/>
    </location>
</feature>
<feature type="repeat" description="PPR" evidence="2">
    <location>
        <begin position="209"/>
        <end position="243"/>
    </location>
</feature>
<dbReference type="NCBIfam" id="TIGR00756">
    <property type="entry name" value="PPR"/>
    <property type="match status" value="5"/>
</dbReference>
<sequence length="393" mass="43923">MQKESVPFDSFSILFTLKSCTHLRNLALIQHLHAHIFKIGFCFHIYVADSLLHNYAVLSLTEACTLFDEMPVRNSVSWNTMITGFSRFGDAEKAKKVFDEMPLKDTVSWSAMIAGYVSNGYWTKGLKLFSDMVVNGEVKPDQVTLGSVLSACAHMGSIGSLLGKSVHGFIVKNEWELDVETGTVLVDMYAKCGVLKNASLVFDMMEDRNVMSWTALICGAAQHGYGREALVIFNRMKEMGVKPNELTFTGILSACAQAGLIKEGRKYFNMIEECGLEPRIQHYGCMVDLLGKAGRLEEAYEIIKSMKLKPNVAVWGSFLQACKFHKQYDMAYGVVEWILGIVKPETDGGIYTLICDLYALGEKWDDAERVRKLMVNNNVKKISGLSFIRSGTM</sequence>
<dbReference type="FunFam" id="1.25.40.10:FF:000790">
    <property type="entry name" value="Pentatricopeptide repeat-containing protein"/>
    <property type="match status" value="1"/>
</dbReference>
<dbReference type="Proteomes" id="UP001370490">
    <property type="component" value="Unassembled WGS sequence"/>
</dbReference>
<keyword evidence="4" id="KW-1185">Reference proteome</keyword>
<evidence type="ECO:0000313" key="3">
    <source>
        <dbReference type="EMBL" id="KAK6911254.1"/>
    </source>
</evidence>
<comment type="caution">
    <text evidence="3">The sequence shown here is derived from an EMBL/GenBank/DDBJ whole genome shotgun (WGS) entry which is preliminary data.</text>
</comment>
<gene>
    <name evidence="3" type="ORF">RJ641_023347</name>
</gene>
<dbReference type="FunFam" id="1.25.40.10:FF:000348">
    <property type="entry name" value="Pentatricopeptide repeat-containing protein chloroplastic"/>
    <property type="match status" value="1"/>
</dbReference>